<dbReference type="FunFam" id="3.40.50.2020:FF:000007">
    <property type="entry name" value="Ribose-phosphate pyrophosphokinase"/>
    <property type="match status" value="1"/>
</dbReference>
<evidence type="ECO:0000256" key="1">
    <source>
        <dbReference type="ARBA" id="ARBA00022679"/>
    </source>
</evidence>
<dbReference type="Gene3D" id="3.40.50.2020">
    <property type="match status" value="2"/>
</dbReference>
<dbReference type="SMART" id="SM01400">
    <property type="entry name" value="Pribosyltran_N"/>
    <property type="match status" value="1"/>
</dbReference>
<keyword evidence="5 9" id="KW-0418">Kinase</keyword>
<keyword evidence="3 9" id="KW-0545">Nucleotide biosynthesis</keyword>
<protein>
    <recommendedName>
        <fullName evidence="9">Ribose-phosphate pyrophosphokinase</fullName>
        <shortName evidence="9">RPPK</shortName>
        <ecNumber evidence="9">2.7.6.1</ecNumber>
    </recommendedName>
    <alternativeName>
        <fullName evidence="9">5-phospho-D-ribosyl alpha-1-diphosphate synthase</fullName>
    </alternativeName>
    <alternativeName>
        <fullName evidence="9">Phosphoribosyl diphosphate synthase</fullName>
    </alternativeName>
    <alternativeName>
        <fullName evidence="9">Phosphoribosyl pyrophosphate synthase</fullName>
        <shortName evidence="9">P-Rib-PP synthase</shortName>
        <shortName evidence="9">PRPP synthase</shortName>
        <shortName evidence="9">PRPPase</shortName>
    </alternativeName>
</protein>
<feature type="binding site" evidence="9">
    <location>
        <begin position="117"/>
        <end position="118"/>
    </location>
    <ligand>
        <name>ATP</name>
        <dbReference type="ChEBI" id="CHEBI:30616"/>
    </ligand>
</feature>
<feature type="domain" description="Ribose-phosphate pyrophosphokinase N-terminal" evidence="10">
    <location>
        <begin position="27"/>
        <end position="141"/>
    </location>
</feature>
<dbReference type="InterPro" id="IPR000836">
    <property type="entry name" value="PRTase_dom"/>
</dbReference>
<feature type="binding site" evidence="9">
    <location>
        <position position="239"/>
    </location>
    <ligand>
        <name>D-ribose 5-phosphate</name>
        <dbReference type="ChEBI" id="CHEBI:78346"/>
    </ligand>
</feature>
<dbReference type="CDD" id="cd06223">
    <property type="entry name" value="PRTases_typeI"/>
    <property type="match status" value="1"/>
</dbReference>
<comment type="similarity">
    <text evidence="9">Belongs to the ribose-phosphate pyrophosphokinase family. Class I subfamily.</text>
</comment>
<dbReference type="GO" id="GO:0005737">
    <property type="term" value="C:cytoplasm"/>
    <property type="evidence" value="ECO:0007669"/>
    <property type="project" value="UniProtKB-SubCell"/>
</dbReference>
<dbReference type="PANTHER" id="PTHR10210:SF41">
    <property type="entry name" value="RIBOSE-PHOSPHATE PYROPHOSPHOKINASE 1, CHLOROPLASTIC"/>
    <property type="match status" value="1"/>
</dbReference>
<dbReference type="NCBIfam" id="TIGR01251">
    <property type="entry name" value="ribP_PPkin"/>
    <property type="match status" value="1"/>
</dbReference>
<reference evidence="11 12" key="1">
    <citation type="journal article" date="2014" name="Genome Announc.">
        <title>Genome Sequence and Methylome of Soil Bacterium Gemmatirosa kalamazoonensis KBS708T, a Member of the Rarely Cultivated Gemmatimonadetes Phylum.</title>
        <authorList>
            <person name="Debruyn J.M."/>
            <person name="Radosevich M."/>
            <person name="Wommack K.E."/>
            <person name="Polson S.W."/>
            <person name="Hauser L.J."/>
            <person name="Fawaz M.N."/>
            <person name="Korlach J."/>
            <person name="Tsai Y.C."/>
        </authorList>
    </citation>
    <scope>NUCLEOTIDE SEQUENCE [LARGE SCALE GENOMIC DNA]</scope>
    <source>
        <strain evidence="11 12">KBS708</strain>
    </source>
</reference>
<evidence type="ECO:0000256" key="4">
    <source>
        <dbReference type="ARBA" id="ARBA00022741"/>
    </source>
</evidence>
<feature type="active site" evidence="9">
    <location>
        <position position="213"/>
    </location>
</feature>
<organism evidence="11 12">
    <name type="scientific">Gemmatirosa kalamazoonensis</name>
    <dbReference type="NCBI Taxonomy" id="861299"/>
    <lineage>
        <taxon>Bacteria</taxon>
        <taxon>Pseudomonadati</taxon>
        <taxon>Gemmatimonadota</taxon>
        <taxon>Gemmatimonadia</taxon>
        <taxon>Gemmatimonadales</taxon>
        <taxon>Gemmatimonadaceae</taxon>
        <taxon>Gemmatirosa</taxon>
    </lineage>
</organism>
<feature type="binding site" evidence="9">
    <location>
        <begin position="59"/>
        <end position="61"/>
    </location>
    <ligand>
        <name>ATP</name>
        <dbReference type="ChEBI" id="CHEBI:30616"/>
    </ligand>
</feature>
<evidence type="ECO:0000256" key="2">
    <source>
        <dbReference type="ARBA" id="ARBA00022723"/>
    </source>
</evidence>
<evidence type="ECO:0000256" key="7">
    <source>
        <dbReference type="ARBA" id="ARBA00022842"/>
    </source>
</evidence>
<evidence type="ECO:0000313" key="12">
    <source>
        <dbReference type="Proteomes" id="UP000019151"/>
    </source>
</evidence>
<dbReference type="EC" id="2.7.6.1" evidence="9"/>
<dbReference type="GO" id="GO:0000287">
    <property type="term" value="F:magnesium ion binding"/>
    <property type="evidence" value="ECO:0007669"/>
    <property type="project" value="UniProtKB-UniRule"/>
</dbReference>
<dbReference type="InParanoid" id="W0RHA3"/>
<keyword evidence="2 9" id="KW-0479">Metal-binding</keyword>
<name>W0RHA3_9BACT</name>
<keyword evidence="1 9" id="KW-0808">Transferase</keyword>
<evidence type="ECO:0000259" key="10">
    <source>
        <dbReference type="Pfam" id="PF13793"/>
    </source>
</evidence>
<dbReference type="GO" id="GO:0002189">
    <property type="term" value="C:ribose phosphate diphosphokinase complex"/>
    <property type="evidence" value="ECO:0007669"/>
    <property type="project" value="TreeGrafter"/>
</dbReference>
<evidence type="ECO:0000256" key="6">
    <source>
        <dbReference type="ARBA" id="ARBA00022840"/>
    </source>
</evidence>
<dbReference type="UniPathway" id="UPA00087">
    <property type="reaction ID" value="UER00172"/>
</dbReference>
<evidence type="ECO:0000256" key="5">
    <source>
        <dbReference type="ARBA" id="ARBA00022777"/>
    </source>
</evidence>
<dbReference type="GO" id="GO:0006015">
    <property type="term" value="P:5-phosphoribose 1-diphosphate biosynthetic process"/>
    <property type="evidence" value="ECO:0007669"/>
    <property type="project" value="UniProtKB-UniRule"/>
</dbReference>
<dbReference type="NCBIfam" id="NF002320">
    <property type="entry name" value="PRK01259.1"/>
    <property type="match status" value="1"/>
</dbReference>
<dbReference type="PATRIC" id="fig|861299.3.peg.3019"/>
<dbReference type="Proteomes" id="UP000019151">
    <property type="component" value="Chromosome"/>
</dbReference>
<sequence length="332" mass="36008">MTSAPVTTALSEQSDSLMEGSAAPGFKLLSGTANAGLAQEISRHLAIDLCKVTLSRFADGEIFVRIDENIRGQDVFIVQSTNPPAENVMELLLLIDAARRASAARITCVMPYYGYSRQDRKDQPRVAIAAKLLANMIETAGADRVLGIDFHQHQLQGFFDVPVDHLYAAPVFVNHYRKKNLKDPVVVAPDAGAAKMARGFSRRLNGSLAIIDKRRPAANVAEVVNVVGDVKGRDCLLVDDMIDTAGTLSEAARALKRLGAERVFACATHALLSGPASQRLTDSPIEEVTVTDSIQVRPERRFEKLAVLSVGELLAKAIRFTHSEQSVSSLFD</sequence>
<proteinExistence type="inferred from homology"/>
<dbReference type="InterPro" id="IPR005946">
    <property type="entry name" value="Rib-P_diPkinase"/>
</dbReference>
<comment type="subunit">
    <text evidence="9">Homohexamer.</text>
</comment>
<comment type="pathway">
    <text evidence="9">Metabolic intermediate biosynthesis; 5-phospho-alpha-D-ribose 1-diphosphate biosynthesis; 5-phospho-alpha-D-ribose 1-diphosphate from D-ribose 5-phosphate (route I): step 1/1.</text>
</comment>
<feature type="binding site" evidence="9">
    <location>
        <position position="190"/>
    </location>
    <ligand>
        <name>Mg(2+)</name>
        <dbReference type="ChEBI" id="CHEBI:18420"/>
    </ligand>
</feature>
<keyword evidence="4 9" id="KW-0547">Nucleotide-binding</keyword>
<comment type="cofactor">
    <cofactor evidence="9">
        <name>Mg(2+)</name>
        <dbReference type="ChEBI" id="CHEBI:18420"/>
    </cofactor>
    <text evidence="9">Binds 2 Mg(2+) ions per subunit.</text>
</comment>
<evidence type="ECO:0000256" key="8">
    <source>
        <dbReference type="ARBA" id="ARBA00049535"/>
    </source>
</evidence>
<gene>
    <name evidence="9" type="primary">prs</name>
    <name evidence="11" type="ORF">J421_2967</name>
</gene>
<feature type="binding site" evidence="9">
    <location>
        <position position="215"/>
    </location>
    <ligand>
        <name>D-ribose 5-phosphate</name>
        <dbReference type="ChEBI" id="CHEBI:78346"/>
    </ligand>
</feature>
<dbReference type="Pfam" id="PF13793">
    <property type="entry name" value="Pribosyltran_N"/>
    <property type="match status" value="1"/>
</dbReference>
<dbReference type="PANTHER" id="PTHR10210">
    <property type="entry name" value="RIBOSE-PHOSPHATE DIPHOSPHOKINASE FAMILY MEMBER"/>
    <property type="match status" value="1"/>
</dbReference>
<dbReference type="STRING" id="861299.J421_2967"/>
<feature type="binding site" evidence="9">
    <location>
        <position position="151"/>
    </location>
    <ligand>
        <name>Mg(2+)</name>
        <dbReference type="ChEBI" id="CHEBI:18420"/>
    </ligand>
</feature>
<evidence type="ECO:0000256" key="9">
    <source>
        <dbReference type="HAMAP-Rule" id="MF_00583"/>
    </source>
</evidence>
<evidence type="ECO:0000256" key="3">
    <source>
        <dbReference type="ARBA" id="ARBA00022727"/>
    </source>
</evidence>
<dbReference type="GO" id="GO:0016301">
    <property type="term" value="F:kinase activity"/>
    <property type="evidence" value="ECO:0007669"/>
    <property type="project" value="UniProtKB-KW"/>
</dbReference>
<dbReference type="InterPro" id="IPR029057">
    <property type="entry name" value="PRTase-like"/>
</dbReference>
<dbReference type="HAMAP" id="MF_00583_B">
    <property type="entry name" value="RibP_PPkinase_B"/>
    <property type="match status" value="1"/>
</dbReference>
<keyword evidence="6 9" id="KW-0067">ATP-binding</keyword>
<comment type="function">
    <text evidence="9">Involved in the biosynthesis of the central metabolite phospho-alpha-D-ribosyl-1-pyrophosphate (PRPP) via the transfer of pyrophosphoryl group from ATP to 1-hydroxyl of ribose-5-phosphate (Rib-5-P).</text>
</comment>
<dbReference type="Pfam" id="PF14572">
    <property type="entry name" value="Pribosyl_synth"/>
    <property type="match status" value="1"/>
</dbReference>
<dbReference type="HOGENOM" id="CLU_033546_2_0_0"/>
<dbReference type="GO" id="GO:0006164">
    <property type="term" value="P:purine nucleotide biosynthetic process"/>
    <property type="evidence" value="ECO:0007669"/>
    <property type="project" value="TreeGrafter"/>
</dbReference>
<evidence type="ECO:0000313" key="11">
    <source>
        <dbReference type="EMBL" id="AHG90504.1"/>
    </source>
</evidence>
<keyword evidence="9" id="KW-0963">Cytoplasm</keyword>
<dbReference type="SUPFAM" id="SSF53271">
    <property type="entry name" value="PRTase-like"/>
    <property type="match status" value="1"/>
</dbReference>
<dbReference type="GO" id="GO:0004749">
    <property type="term" value="F:ribose phosphate diphosphokinase activity"/>
    <property type="evidence" value="ECO:0007669"/>
    <property type="project" value="UniProtKB-UniRule"/>
</dbReference>
<dbReference type="eggNOG" id="COG0462">
    <property type="taxonomic scope" value="Bacteria"/>
</dbReference>
<keyword evidence="12" id="KW-1185">Reference proteome</keyword>
<keyword evidence="7 9" id="KW-0460">Magnesium</keyword>
<dbReference type="FunCoup" id="W0RHA3">
    <property type="interactions" value="567"/>
</dbReference>
<dbReference type="EMBL" id="CP007128">
    <property type="protein sequence ID" value="AHG90504.1"/>
    <property type="molecule type" value="Genomic_DNA"/>
</dbReference>
<dbReference type="GO" id="GO:0005524">
    <property type="term" value="F:ATP binding"/>
    <property type="evidence" value="ECO:0007669"/>
    <property type="project" value="UniProtKB-KW"/>
</dbReference>
<comment type="catalytic activity">
    <reaction evidence="8 9">
        <text>D-ribose 5-phosphate + ATP = 5-phospho-alpha-D-ribose 1-diphosphate + AMP + H(+)</text>
        <dbReference type="Rhea" id="RHEA:15609"/>
        <dbReference type="ChEBI" id="CHEBI:15378"/>
        <dbReference type="ChEBI" id="CHEBI:30616"/>
        <dbReference type="ChEBI" id="CHEBI:58017"/>
        <dbReference type="ChEBI" id="CHEBI:78346"/>
        <dbReference type="ChEBI" id="CHEBI:456215"/>
        <dbReference type="EC" id="2.7.6.1"/>
    </reaction>
</comment>
<dbReference type="AlphaFoldDB" id="W0RHA3"/>
<dbReference type="KEGG" id="gba:J421_2967"/>
<dbReference type="InterPro" id="IPR029099">
    <property type="entry name" value="Pribosyltran_N"/>
</dbReference>
<comment type="subcellular location">
    <subcellularLocation>
        <location evidence="9">Cytoplasm</location>
    </subcellularLocation>
</comment>
<dbReference type="InterPro" id="IPR037515">
    <property type="entry name" value="Rib-P_diPkinase_bac"/>
</dbReference>
<accession>W0RHA3</accession>
<feature type="binding site" evidence="9">
    <location>
        <begin position="243"/>
        <end position="247"/>
    </location>
    <ligand>
        <name>D-ribose 5-phosphate</name>
        <dbReference type="ChEBI" id="CHEBI:78346"/>
    </ligand>
</feature>